<comment type="caution">
    <text evidence="1">The sequence shown here is derived from an EMBL/GenBank/DDBJ whole genome shotgun (WGS) entry which is preliminary data.</text>
</comment>
<dbReference type="Proteomes" id="UP001498398">
    <property type="component" value="Unassembled WGS sequence"/>
</dbReference>
<keyword evidence="2" id="KW-1185">Reference proteome</keyword>
<evidence type="ECO:0000313" key="1">
    <source>
        <dbReference type="EMBL" id="KAK7436611.1"/>
    </source>
</evidence>
<sequence>MSSVELPFDIIECIFDHLDDNICALKNCCLINRTVLPAAAKSLYRHVDIRIHYHLDSKKNRKLDSALLPRYSHYVRSMTIESAVANDDIRKAFQTFRNVRSITLDRYNVFRDHFDTELLELLSKHVSLDELDLAIPYPLQDLPDTMRTLAKITTLRKLGIAWPSDGFIQMVAQEWAKKLTVLTELSLHDWRERTWSAAFILQMKSLKCLKLEGILQDVDDLPILAQLPHLRELHLRYNPVCLSCLFAEDHLFIQLSPLSTDMLLQSQNTSEIHAVFPYC</sequence>
<evidence type="ECO:0000313" key="2">
    <source>
        <dbReference type="Proteomes" id="UP001498398"/>
    </source>
</evidence>
<organism evidence="1 2">
    <name type="scientific">Marasmiellus scandens</name>
    <dbReference type="NCBI Taxonomy" id="2682957"/>
    <lineage>
        <taxon>Eukaryota</taxon>
        <taxon>Fungi</taxon>
        <taxon>Dikarya</taxon>
        <taxon>Basidiomycota</taxon>
        <taxon>Agaricomycotina</taxon>
        <taxon>Agaricomycetes</taxon>
        <taxon>Agaricomycetidae</taxon>
        <taxon>Agaricales</taxon>
        <taxon>Marasmiineae</taxon>
        <taxon>Omphalotaceae</taxon>
        <taxon>Marasmiellus</taxon>
    </lineage>
</organism>
<dbReference type="SUPFAM" id="SSF52047">
    <property type="entry name" value="RNI-like"/>
    <property type="match status" value="1"/>
</dbReference>
<accession>A0ABR1IMG6</accession>
<gene>
    <name evidence="1" type="ORF">VKT23_019018</name>
</gene>
<evidence type="ECO:0008006" key="3">
    <source>
        <dbReference type="Google" id="ProtNLM"/>
    </source>
</evidence>
<dbReference type="InterPro" id="IPR032675">
    <property type="entry name" value="LRR_dom_sf"/>
</dbReference>
<proteinExistence type="predicted"/>
<reference evidence="1 2" key="1">
    <citation type="submission" date="2024-01" db="EMBL/GenBank/DDBJ databases">
        <title>A draft genome for the cacao thread blight pathogen Marasmiellus scandens.</title>
        <authorList>
            <person name="Baruah I.K."/>
            <person name="Leung J."/>
            <person name="Bukari Y."/>
            <person name="Amoako-Attah I."/>
            <person name="Meinhardt L.W."/>
            <person name="Bailey B.A."/>
            <person name="Cohen S.P."/>
        </authorList>
    </citation>
    <scope>NUCLEOTIDE SEQUENCE [LARGE SCALE GENOMIC DNA]</scope>
    <source>
        <strain evidence="1 2">GH-19</strain>
    </source>
</reference>
<name>A0ABR1IMG6_9AGAR</name>
<dbReference type="Gene3D" id="3.80.10.10">
    <property type="entry name" value="Ribonuclease Inhibitor"/>
    <property type="match status" value="1"/>
</dbReference>
<dbReference type="EMBL" id="JBANRG010000092">
    <property type="protein sequence ID" value="KAK7436611.1"/>
    <property type="molecule type" value="Genomic_DNA"/>
</dbReference>
<protein>
    <recommendedName>
        <fullName evidence="3">F-box domain-containing protein</fullName>
    </recommendedName>
</protein>